<keyword evidence="2" id="KW-1185">Reference proteome</keyword>
<reference evidence="1" key="1">
    <citation type="submission" date="2023-04" db="EMBL/GenBank/DDBJ databases">
        <title>Draft Genome sequencing of Naganishia species isolated from polar environments using Oxford Nanopore Technology.</title>
        <authorList>
            <person name="Leo P."/>
            <person name="Venkateswaran K."/>
        </authorList>
    </citation>
    <scope>NUCLEOTIDE SEQUENCE</scope>
    <source>
        <strain evidence="1">MNA-CCFEE 5423</strain>
    </source>
</reference>
<accession>A0ACC2VDJ2</accession>
<dbReference type="EMBL" id="JASBWT010000017">
    <property type="protein sequence ID" value="KAJ9097160.1"/>
    <property type="molecule type" value="Genomic_DNA"/>
</dbReference>
<evidence type="ECO:0000313" key="2">
    <source>
        <dbReference type="Proteomes" id="UP001227268"/>
    </source>
</evidence>
<protein>
    <submittedName>
        <fullName evidence="1">Uncharacterized protein</fullName>
    </submittedName>
</protein>
<comment type="caution">
    <text evidence="1">The sequence shown here is derived from an EMBL/GenBank/DDBJ whole genome shotgun (WGS) entry which is preliminary data.</text>
</comment>
<proteinExistence type="predicted"/>
<organism evidence="1 2">
    <name type="scientific">Naganishia friedmannii</name>
    <dbReference type="NCBI Taxonomy" id="89922"/>
    <lineage>
        <taxon>Eukaryota</taxon>
        <taxon>Fungi</taxon>
        <taxon>Dikarya</taxon>
        <taxon>Basidiomycota</taxon>
        <taxon>Agaricomycotina</taxon>
        <taxon>Tremellomycetes</taxon>
        <taxon>Filobasidiales</taxon>
        <taxon>Filobasidiaceae</taxon>
        <taxon>Naganishia</taxon>
    </lineage>
</organism>
<sequence>MSGTSWETTRKHVRALESRLDSKLSTYSAIAGQITTSNSGSLIRDGSTSPRNRDVMSLEEEGVGGYKLMEEEIDELLEKLSATLDTLTALLNSPDEPPSTSMMHAASRHRDIYDDYRREFVRTRSNIEQALQRHDLLGSIRKDINAYKQSLPPQTDALLAERDRIDSSNRMTDEILEFNAGYQLAFIDDPVT</sequence>
<gene>
    <name evidence="1" type="ORF">QFC21_004829</name>
</gene>
<dbReference type="Proteomes" id="UP001227268">
    <property type="component" value="Unassembled WGS sequence"/>
</dbReference>
<name>A0ACC2VDJ2_9TREE</name>
<evidence type="ECO:0000313" key="1">
    <source>
        <dbReference type="EMBL" id="KAJ9097160.1"/>
    </source>
</evidence>